<dbReference type="RefSeq" id="WP_216964212.1">
    <property type="nucleotide sequence ID" value="NZ_JAHOPB010000002.1"/>
</dbReference>
<evidence type="ECO:0000313" key="2">
    <source>
        <dbReference type="Proteomes" id="UP000727907"/>
    </source>
</evidence>
<proteinExistence type="predicted"/>
<dbReference type="Proteomes" id="UP000727907">
    <property type="component" value="Unassembled WGS sequence"/>
</dbReference>
<keyword evidence="1" id="KW-0547">Nucleotide-binding</keyword>
<sequence>MDETASRAKATLHMICGKIAAGKSTLAARLTAQPATIRISEDAWLACLYKDEQKTIEDYVRNSRRLREVMGDHIVALLEAGPSVVLDFPANTPASRQWMRSLFERAGASHQLHFLDVPDDVCKARLRARNAAGSHAYNVSDAEFELFTSYFVPPSADEGFEVTFHGESKTTPSIRFSS</sequence>
<organism evidence="1 2">
    <name type="scientific">Reyranella humidisoli</name>
    <dbReference type="NCBI Taxonomy" id="2849149"/>
    <lineage>
        <taxon>Bacteria</taxon>
        <taxon>Pseudomonadati</taxon>
        <taxon>Pseudomonadota</taxon>
        <taxon>Alphaproteobacteria</taxon>
        <taxon>Hyphomicrobiales</taxon>
        <taxon>Reyranellaceae</taxon>
        <taxon>Reyranella</taxon>
    </lineage>
</organism>
<name>A0ABS6IQ77_9HYPH</name>
<keyword evidence="2" id="KW-1185">Reference proteome</keyword>
<protein>
    <submittedName>
        <fullName evidence="1">ATP-binding protein</fullName>
    </submittedName>
</protein>
<dbReference type="GO" id="GO:0005524">
    <property type="term" value="F:ATP binding"/>
    <property type="evidence" value="ECO:0007669"/>
    <property type="project" value="UniProtKB-KW"/>
</dbReference>
<gene>
    <name evidence="1" type="ORF">KQ910_18915</name>
</gene>
<comment type="caution">
    <text evidence="1">The sequence shown here is derived from an EMBL/GenBank/DDBJ whole genome shotgun (WGS) entry which is preliminary data.</text>
</comment>
<evidence type="ECO:0000313" key="1">
    <source>
        <dbReference type="EMBL" id="MBU8875852.1"/>
    </source>
</evidence>
<dbReference type="EMBL" id="JAHOPB010000002">
    <property type="protein sequence ID" value="MBU8875852.1"/>
    <property type="molecule type" value="Genomic_DNA"/>
</dbReference>
<dbReference type="Pfam" id="PF13671">
    <property type="entry name" value="AAA_33"/>
    <property type="match status" value="1"/>
</dbReference>
<reference evidence="1 2" key="1">
    <citation type="submission" date="2021-06" db="EMBL/GenBank/DDBJ databases">
        <authorList>
            <person name="Lee D.H."/>
        </authorList>
    </citation>
    <scope>NUCLEOTIDE SEQUENCE [LARGE SCALE GENOMIC DNA]</scope>
    <source>
        <strain evidence="1 2">MMS21-HV4-11</strain>
    </source>
</reference>
<accession>A0ABS6IQ77</accession>
<keyword evidence="1" id="KW-0067">ATP-binding</keyword>